<proteinExistence type="predicted"/>
<gene>
    <name evidence="1" type="ORF">KL86PLE_30596</name>
</gene>
<protein>
    <submittedName>
        <fullName evidence="1">Uncharacterized protein</fullName>
    </submittedName>
</protein>
<dbReference type="EMBL" id="FMJD01000007">
    <property type="protein sequence ID" value="SCM76149.1"/>
    <property type="molecule type" value="Genomic_DNA"/>
</dbReference>
<dbReference type="AlphaFoldDB" id="A0A212LFJ1"/>
<accession>A0A212LFJ1</accession>
<name>A0A212LFJ1_9HYPH</name>
<reference evidence="1" key="1">
    <citation type="submission" date="2016-08" db="EMBL/GenBank/DDBJ databases">
        <authorList>
            <person name="Seilhamer J.J."/>
        </authorList>
    </citation>
    <scope>NUCLEOTIDE SEQUENCE</scope>
    <source>
        <strain evidence="1">86</strain>
    </source>
</reference>
<evidence type="ECO:0000313" key="1">
    <source>
        <dbReference type="EMBL" id="SCM76149.1"/>
    </source>
</evidence>
<organism evidence="1">
    <name type="scientific">uncultured Pleomorphomonas sp</name>
    <dbReference type="NCBI Taxonomy" id="442121"/>
    <lineage>
        <taxon>Bacteria</taxon>
        <taxon>Pseudomonadati</taxon>
        <taxon>Pseudomonadota</taxon>
        <taxon>Alphaproteobacteria</taxon>
        <taxon>Hyphomicrobiales</taxon>
        <taxon>Pleomorphomonadaceae</taxon>
        <taxon>Pleomorphomonas</taxon>
        <taxon>environmental samples</taxon>
    </lineage>
</organism>
<sequence>MATCSTSRWTRSAAARASNRKVDSGFRKIRCDNKKLDRHFASVRTHDDLEYFLRIIPSQRHQPR</sequence>